<protein>
    <recommendedName>
        <fullName evidence="3">DNA topoisomerase IV</fullName>
    </recommendedName>
</protein>
<dbReference type="STRING" id="996801.BW723_11955"/>
<sequence>MFFLSCKPSFKDSSNRFKEGVFEIPAGKDFVKETIIRKDSIQISKYGDQIDTLSIEWKNNFFYTLKYINPKNSLQKDPMYIQINKFRENSYDFTVKIGFSKFKKSGTVIKVK</sequence>
<comment type="caution">
    <text evidence="1">The sequence shown here is derived from an EMBL/GenBank/DDBJ whole genome shotgun (WGS) entry which is preliminary data.</text>
</comment>
<gene>
    <name evidence="1" type="ORF">LPB301_15820</name>
</gene>
<dbReference type="Proteomes" id="UP000092612">
    <property type="component" value="Unassembled WGS sequence"/>
</dbReference>
<name>A0A1B8TQA6_9FLAO</name>
<keyword evidence="2" id="KW-1185">Reference proteome</keyword>
<proteinExistence type="predicted"/>
<evidence type="ECO:0008006" key="3">
    <source>
        <dbReference type="Google" id="ProtNLM"/>
    </source>
</evidence>
<accession>A0A1B8TQA6</accession>
<dbReference type="EMBL" id="LSFL01000042">
    <property type="protein sequence ID" value="OBY61795.1"/>
    <property type="molecule type" value="Genomic_DNA"/>
</dbReference>
<reference evidence="2" key="1">
    <citation type="submission" date="2016-02" db="EMBL/GenBank/DDBJ databases">
        <title>Paenibacillus sp. LPB0068, isolated from Crassostrea gigas.</title>
        <authorList>
            <person name="Shin S.-K."/>
            <person name="Yi H."/>
        </authorList>
    </citation>
    <scope>NUCLEOTIDE SEQUENCE [LARGE SCALE GENOMIC DNA]</scope>
    <source>
        <strain evidence="2">KCTC 23969</strain>
    </source>
</reference>
<evidence type="ECO:0000313" key="1">
    <source>
        <dbReference type="EMBL" id="OBY61795.1"/>
    </source>
</evidence>
<dbReference type="AlphaFoldDB" id="A0A1B8TQA6"/>
<organism evidence="1 2">
    <name type="scientific">Polaribacter reichenbachii</name>
    <dbReference type="NCBI Taxonomy" id="996801"/>
    <lineage>
        <taxon>Bacteria</taxon>
        <taxon>Pseudomonadati</taxon>
        <taxon>Bacteroidota</taxon>
        <taxon>Flavobacteriia</taxon>
        <taxon>Flavobacteriales</taxon>
        <taxon>Flavobacteriaceae</taxon>
    </lineage>
</organism>
<evidence type="ECO:0000313" key="2">
    <source>
        <dbReference type="Proteomes" id="UP000092612"/>
    </source>
</evidence>